<reference evidence="1 2" key="1">
    <citation type="journal article" date="2024" name="BMC Genomics">
        <title>De novo assembly and annotation of Popillia japonica's genome with initial clues to its potential as an invasive pest.</title>
        <authorList>
            <person name="Cucini C."/>
            <person name="Boschi S."/>
            <person name="Funari R."/>
            <person name="Cardaioli E."/>
            <person name="Iannotti N."/>
            <person name="Marturano G."/>
            <person name="Paoli F."/>
            <person name="Bruttini M."/>
            <person name="Carapelli A."/>
            <person name="Frati F."/>
            <person name="Nardi F."/>
        </authorList>
    </citation>
    <scope>NUCLEOTIDE SEQUENCE [LARGE SCALE GENOMIC DNA]</scope>
    <source>
        <strain evidence="1">DMR45628</strain>
    </source>
</reference>
<keyword evidence="2" id="KW-1185">Reference proteome</keyword>
<dbReference type="Proteomes" id="UP001458880">
    <property type="component" value="Unassembled WGS sequence"/>
</dbReference>
<evidence type="ECO:0000313" key="1">
    <source>
        <dbReference type="EMBL" id="KAK9693079.1"/>
    </source>
</evidence>
<sequence>MVLVNCCSCCQTHRHLIGMGASRGRALILAEASVIIGYVGKLEDILSNSKITFTRLFTDLLQVLIDWPDKTVSSIGFTNTEKVTMPEQIGRGEK</sequence>
<evidence type="ECO:0000313" key="2">
    <source>
        <dbReference type="Proteomes" id="UP001458880"/>
    </source>
</evidence>
<dbReference type="AlphaFoldDB" id="A0AAW1ITP8"/>
<proteinExistence type="predicted"/>
<dbReference type="EMBL" id="JASPKY010000554">
    <property type="protein sequence ID" value="KAK9693079.1"/>
    <property type="molecule type" value="Genomic_DNA"/>
</dbReference>
<organism evidence="1 2">
    <name type="scientific">Popillia japonica</name>
    <name type="common">Japanese beetle</name>
    <dbReference type="NCBI Taxonomy" id="7064"/>
    <lineage>
        <taxon>Eukaryota</taxon>
        <taxon>Metazoa</taxon>
        <taxon>Ecdysozoa</taxon>
        <taxon>Arthropoda</taxon>
        <taxon>Hexapoda</taxon>
        <taxon>Insecta</taxon>
        <taxon>Pterygota</taxon>
        <taxon>Neoptera</taxon>
        <taxon>Endopterygota</taxon>
        <taxon>Coleoptera</taxon>
        <taxon>Polyphaga</taxon>
        <taxon>Scarabaeiformia</taxon>
        <taxon>Scarabaeidae</taxon>
        <taxon>Rutelinae</taxon>
        <taxon>Popillia</taxon>
    </lineage>
</organism>
<gene>
    <name evidence="1" type="ORF">QE152_g34445</name>
</gene>
<accession>A0AAW1ITP8</accession>
<protein>
    <submittedName>
        <fullName evidence="1">Uncharacterized protein</fullName>
    </submittedName>
</protein>
<name>A0AAW1ITP8_POPJA</name>
<comment type="caution">
    <text evidence="1">The sequence shown here is derived from an EMBL/GenBank/DDBJ whole genome shotgun (WGS) entry which is preliminary data.</text>
</comment>